<keyword evidence="3" id="KW-1185">Reference proteome</keyword>
<dbReference type="InterPro" id="IPR037208">
    <property type="entry name" value="Spo0E-like_sf"/>
</dbReference>
<dbReference type="EMBL" id="JBIACK010000004">
    <property type="protein sequence ID" value="MFE8701251.1"/>
    <property type="molecule type" value="Genomic_DNA"/>
</dbReference>
<dbReference type="EMBL" id="JBIACK010000004">
    <property type="protein sequence ID" value="MFE8700912.1"/>
    <property type="molecule type" value="Genomic_DNA"/>
</dbReference>
<gene>
    <name evidence="1" type="ORF">ACFYKX_09815</name>
    <name evidence="2" type="ORF">ACFYKX_11650</name>
</gene>
<proteinExistence type="predicted"/>
<name>A0ABW6KBG9_9BACI</name>
<dbReference type="Pfam" id="PF09388">
    <property type="entry name" value="SpoOE-like"/>
    <property type="match status" value="1"/>
</dbReference>
<evidence type="ECO:0000313" key="1">
    <source>
        <dbReference type="EMBL" id="MFE8700912.1"/>
    </source>
</evidence>
<dbReference type="Proteomes" id="UP001601059">
    <property type="component" value="Unassembled WGS sequence"/>
</dbReference>
<dbReference type="Gene3D" id="4.10.280.10">
    <property type="entry name" value="Helix-loop-helix DNA-binding domain"/>
    <property type="match status" value="1"/>
</dbReference>
<accession>A0ABW6KBG9</accession>
<evidence type="ECO:0000313" key="2">
    <source>
        <dbReference type="EMBL" id="MFE8701251.1"/>
    </source>
</evidence>
<dbReference type="InterPro" id="IPR036638">
    <property type="entry name" value="HLH_DNA-bd_sf"/>
</dbReference>
<comment type="caution">
    <text evidence="1">The sequence shown here is derived from an EMBL/GenBank/DDBJ whole genome shotgun (WGS) entry which is preliminary data.</text>
</comment>
<dbReference type="RefSeq" id="WP_389360565.1">
    <property type="nucleotide sequence ID" value="NZ_JBIACK010000004.1"/>
</dbReference>
<sequence length="59" mass="6727">MSTVLSAPESLKQIIEQKRRSLIQLGLVLGLTHPLTVQTSEELDQLILKSFEVKNYFLE</sequence>
<reference evidence="1 3" key="1">
    <citation type="submission" date="2024-08" db="EMBL/GenBank/DDBJ databases">
        <title>Two novel Cytobacillus novel species.</title>
        <authorList>
            <person name="Liu G."/>
        </authorList>
    </citation>
    <scope>NUCLEOTIDE SEQUENCE [LARGE SCALE GENOMIC DNA]</scope>
    <source>
        <strain evidence="1 3">FJAT-54145</strain>
    </source>
</reference>
<dbReference type="InterPro" id="IPR018540">
    <property type="entry name" value="Spo0E-like"/>
</dbReference>
<protein>
    <submittedName>
        <fullName evidence="1">Spo0E family sporulation regulatory protein-aspartic acid phosphatase</fullName>
    </submittedName>
</protein>
<organism evidence="1 3">
    <name type="scientific">Cytobacillus spartinae</name>
    <dbReference type="NCBI Taxonomy" id="3299023"/>
    <lineage>
        <taxon>Bacteria</taxon>
        <taxon>Bacillati</taxon>
        <taxon>Bacillota</taxon>
        <taxon>Bacilli</taxon>
        <taxon>Bacillales</taxon>
        <taxon>Bacillaceae</taxon>
        <taxon>Cytobacillus</taxon>
    </lineage>
</organism>
<evidence type="ECO:0000313" key="3">
    <source>
        <dbReference type="Proteomes" id="UP001601059"/>
    </source>
</evidence>
<dbReference type="SUPFAM" id="SSF140500">
    <property type="entry name" value="BAS1536-like"/>
    <property type="match status" value="1"/>
</dbReference>